<evidence type="ECO:0000256" key="1">
    <source>
        <dbReference type="SAM" id="Phobius"/>
    </source>
</evidence>
<organism evidence="2 3">
    <name type="scientific">Nocardiopsis changdeensis</name>
    <dbReference type="NCBI Taxonomy" id="2831969"/>
    <lineage>
        <taxon>Bacteria</taxon>
        <taxon>Bacillati</taxon>
        <taxon>Actinomycetota</taxon>
        <taxon>Actinomycetes</taxon>
        <taxon>Streptosporangiales</taxon>
        <taxon>Nocardiopsidaceae</taxon>
        <taxon>Nocardiopsis</taxon>
    </lineage>
</organism>
<sequence length="257" mass="26850">MAESTAVEDSRRSAARIVVAALVLAVPVVKLAWTLGGGSAAREALYAMGPSNIMEVAIDLFLAEPLLAASLAVVVSHMSYSYFSARGGAQRHLRSPVPLAVGSAMVVPVAVGVVVGAINGPVWGTATCALAALLRLTVFLEYRTGRRSPESGKRTGEAVGSLWQGVADAGRIAALALTVIVLPLVAFGVAVNGHSWTTVMFCDVDTGSGTERARVIELGRQGHGITAWSLDDHQVVVGENCLLDEDEVIRPPLWRSG</sequence>
<evidence type="ECO:0000313" key="3">
    <source>
        <dbReference type="Proteomes" id="UP000676079"/>
    </source>
</evidence>
<dbReference type="RefSeq" id="WP_220563187.1">
    <property type="nucleotide sequence ID" value="NZ_CP074133.1"/>
</dbReference>
<proteinExistence type="predicted"/>
<feature type="transmembrane region" description="Helical" evidence="1">
    <location>
        <begin position="172"/>
        <end position="191"/>
    </location>
</feature>
<accession>A0ABX8BI97</accession>
<keyword evidence="1" id="KW-0812">Transmembrane</keyword>
<reference evidence="2 3" key="1">
    <citation type="submission" date="2021-05" db="EMBL/GenBank/DDBJ databases">
        <title>Direct Submission.</title>
        <authorList>
            <person name="Li K."/>
            <person name="Gao J."/>
        </authorList>
    </citation>
    <scope>NUCLEOTIDE SEQUENCE [LARGE SCALE GENOMIC DNA]</scope>
    <source>
        <strain evidence="2 3">Mg02</strain>
    </source>
</reference>
<feature type="transmembrane region" description="Helical" evidence="1">
    <location>
        <begin position="97"/>
        <end position="116"/>
    </location>
</feature>
<keyword evidence="1" id="KW-1133">Transmembrane helix</keyword>
<evidence type="ECO:0000313" key="2">
    <source>
        <dbReference type="EMBL" id="QUX21964.1"/>
    </source>
</evidence>
<feature type="transmembrane region" description="Helical" evidence="1">
    <location>
        <begin position="17"/>
        <end position="36"/>
    </location>
</feature>
<keyword evidence="3" id="KW-1185">Reference proteome</keyword>
<gene>
    <name evidence="2" type="ORF">KGD84_26950</name>
</gene>
<feature type="transmembrane region" description="Helical" evidence="1">
    <location>
        <begin position="56"/>
        <end position="76"/>
    </location>
</feature>
<dbReference type="Proteomes" id="UP000676079">
    <property type="component" value="Chromosome"/>
</dbReference>
<keyword evidence="1" id="KW-0472">Membrane</keyword>
<dbReference type="EMBL" id="CP074133">
    <property type="protein sequence ID" value="QUX21964.1"/>
    <property type="molecule type" value="Genomic_DNA"/>
</dbReference>
<protein>
    <submittedName>
        <fullName evidence="2">Uncharacterized protein</fullName>
    </submittedName>
</protein>
<name>A0ABX8BI97_9ACTN</name>